<evidence type="ECO:0000256" key="13">
    <source>
        <dbReference type="ARBA" id="ARBA00034654"/>
    </source>
</evidence>
<protein>
    <recommendedName>
        <fullName evidence="15">FXYD domain-containing ion transport regulator</fullName>
    </recommendedName>
</protein>
<evidence type="ECO:0000256" key="4">
    <source>
        <dbReference type="ARBA" id="ARBA00022538"/>
    </source>
</evidence>
<dbReference type="GO" id="GO:0043269">
    <property type="term" value="P:regulation of monoatomic ion transport"/>
    <property type="evidence" value="ECO:0007669"/>
    <property type="project" value="InterPro"/>
</dbReference>
<keyword evidence="11 15" id="KW-0472">Membrane</keyword>
<comment type="subcellular location">
    <subcellularLocation>
        <location evidence="1">Membrane</location>
        <topology evidence="1">Single-pass type III membrane protein</topology>
    </subcellularLocation>
</comment>
<keyword evidence="7" id="KW-0630">Potassium</keyword>
<organism evidence="16 17">
    <name type="scientific">Pleurodeles waltl</name>
    <name type="common">Iberian ribbed newt</name>
    <dbReference type="NCBI Taxonomy" id="8319"/>
    <lineage>
        <taxon>Eukaryota</taxon>
        <taxon>Metazoa</taxon>
        <taxon>Chordata</taxon>
        <taxon>Craniata</taxon>
        <taxon>Vertebrata</taxon>
        <taxon>Euteleostomi</taxon>
        <taxon>Amphibia</taxon>
        <taxon>Batrachia</taxon>
        <taxon>Caudata</taxon>
        <taxon>Salamandroidea</taxon>
        <taxon>Salamandridae</taxon>
        <taxon>Pleurodelinae</taxon>
        <taxon>Pleurodeles</taxon>
    </lineage>
</organism>
<evidence type="ECO:0000256" key="14">
    <source>
        <dbReference type="ARBA" id="ARBA00034793"/>
    </source>
</evidence>
<reference evidence="16" key="1">
    <citation type="journal article" date="2022" name="bioRxiv">
        <title>Sequencing and chromosome-scale assembly of the giantPleurodeles waltlgenome.</title>
        <authorList>
            <person name="Brown T."/>
            <person name="Elewa A."/>
            <person name="Iarovenko S."/>
            <person name="Subramanian E."/>
            <person name="Araus A.J."/>
            <person name="Petzold A."/>
            <person name="Susuki M."/>
            <person name="Suzuki K.-i.T."/>
            <person name="Hayashi T."/>
            <person name="Toyoda A."/>
            <person name="Oliveira C."/>
            <person name="Osipova E."/>
            <person name="Leigh N.D."/>
            <person name="Simon A."/>
            <person name="Yun M.H."/>
        </authorList>
    </citation>
    <scope>NUCLEOTIDE SEQUENCE</scope>
    <source>
        <strain evidence="16">20211129_DDA</strain>
        <tissue evidence="16">Liver</tissue>
    </source>
</reference>
<dbReference type="InterPro" id="IPR000272">
    <property type="entry name" value="Ion-transport_regulator_FXYD"/>
</dbReference>
<dbReference type="CDD" id="cd20318">
    <property type="entry name" value="FXYD2"/>
    <property type="match status" value="1"/>
</dbReference>
<dbReference type="GO" id="GO:0006814">
    <property type="term" value="P:sodium ion transport"/>
    <property type="evidence" value="ECO:0007669"/>
    <property type="project" value="UniProtKB-KW"/>
</dbReference>
<comment type="subunit">
    <text evidence="14">Regulatory subunit of the sodium/potassium-transporting ATPase which is composed of a catalytic alpha subunit, an auxiliary non-catalytic beta subunit and an additional regulatory subunit.</text>
</comment>
<keyword evidence="8 15" id="KW-1133">Transmembrane helix</keyword>
<comment type="function">
    <text evidence="13">May be involved in forming the receptor site for cardiac glycoside binding or may modulate the transport function of the sodium ATPase.</text>
</comment>
<dbReference type="InterPro" id="IPR047297">
    <property type="entry name" value="FXYD_motif"/>
</dbReference>
<keyword evidence="5" id="KW-0740">Sodium/potassium transport</keyword>
<evidence type="ECO:0000256" key="10">
    <source>
        <dbReference type="ARBA" id="ARBA00023065"/>
    </source>
</evidence>
<evidence type="ECO:0000256" key="3">
    <source>
        <dbReference type="ARBA" id="ARBA00022448"/>
    </source>
</evidence>
<evidence type="ECO:0000256" key="2">
    <source>
        <dbReference type="ARBA" id="ARBA00005948"/>
    </source>
</evidence>
<keyword evidence="10 15" id="KW-0406">Ion transport</keyword>
<keyword evidence="12" id="KW-0739">Sodium transport</keyword>
<dbReference type="Gene3D" id="1.20.5.780">
    <property type="entry name" value="Single helix bin"/>
    <property type="match status" value="1"/>
</dbReference>
<evidence type="ECO:0000313" key="17">
    <source>
        <dbReference type="Proteomes" id="UP001066276"/>
    </source>
</evidence>
<dbReference type="AlphaFoldDB" id="A0AAV7ULY4"/>
<name>A0AAV7ULY4_PLEWA</name>
<dbReference type="EMBL" id="JANPWB010000005">
    <property type="protein sequence ID" value="KAJ1190010.1"/>
    <property type="molecule type" value="Genomic_DNA"/>
</dbReference>
<dbReference type="GO" id="GO:0006813">
    <property type="term" value="P:potassium ion transport"/>
    <property type="evidence" value="ECO:0007669"/>
    <property type="project" value="UniProtKB-KW"/>
</dbReference>
<evidence type="ECO:0000313" key="16">
    <source>
        <dbReference type="EMBL" id="KAJ1190010.1"/>
    </source>
</evidence>
<feature type="transmembrane region" description="Helical" evidence="15">
    <location>
        <begin position="52"/>
        <end position="71"/>
    </location>
</feature>
<keyword evidence="9" id="KW-0915">Sodium</keyword>
<keyword evidence="6 15" id="KW-0812">Transmembrane</keyword>
<dbReference type="PANTHER" id="PTHR14132">
    <property type="entry name" value="SODIUM/POTASSIUM-TRANSPORTING ATPASE SUBUNIT GAMMA"/>
    <property type="match status" value="1"/>
</dbReference>
<comment type="caution">
    <text evidence="16">The sequence shown here is derived from an EMBL/GenBank/DDBJ whole genome shotgun (WGS) entry which is preliminary data.</text>
</comment>
<dbReference type="Pfam" id="PF02038">
    <property type="entry name" value="ATP1G1_PLM_MAT8"/>
    <property type="match status" value="1"/>
</dbReference>
<keyword evidence="3 15" id="KW-0813">Transport</keyword>
<evidence type="ECO:0000256" key="8">
    <source>
        <dbReference type="ARBA" id="ARBA00022989"/>
    </source>
</evidence>
<dbReference type="InterPro" id="IPR047282">
    <property type="entry name" value="ATNG"/>
</dbReference>
<evidence type="ECO:0000256" key="12">
    <source>
        <dbReference type="ARBA" id="ARBA00023201"/>
    </source>
</evidence>
<sequence>MSIHARAVTRLPHLDARGSTVGSRGFMADDILNDQVADKFVYDYETIRQGGLIFAAVAFIIGMLIIFSGKFRCGRKKMLRATGDEI</sequence>
<dbReference type="GO" id="GO:0016020">
    <property type="term" value="C:membrane"/>
    <property type="evidence" value="ECO:0007669"/>
    <property type="project" value="UniProtKB-SubCell"/>
</dbReference>
<accession>A0AAV7ULY4</accession>
<evidence type="ECO:0000256" key="11">
    <source>
        <dbReference type="ARBA" id="ARBA00023136"/>
    </source>
</evidence>
<evidence type="ECO:0000256" key="1">
    <source>
        <dbReference type="ARBA" id="ARBA00004183"/>
    </source>
</evidence>
<evidence type="ECO:0000256" key="7">
    <source>
        <dbReference type="ARBA" id="ARBA00022958"/>
    </source>
</evidence>
<comment type="similarity">
    <text evidence="2 15">Belongs to the FXYD family.</text>
</comment>
<dbReference type="PROSITE" id="PS01310">
    <property type="entry name" value="FXYD"/>
    <property type="match status" value="1"/>
</dbReference>
<keyword evidence="17" id="KW-1185">Reference proteome</keyword>
<dbReference type="PANTHER" id="PTHR14132:SF3">
    <property type="entry name" value="SODIUM_POTASSIUM-TRANSPORTING ATPASE SUBUNIT GAMMA"/>
    <property type="match status" value="1"/>
</dbReference>
<evidence type="ECO:0000256" key="5">
    <source>
        <dbReference type="ARBA" id="ARBA00022607"/>
    </source>
</evidence>
<dbReference type="GO" id="GO:0017080">
    <property type="term" value="F:sodium channel regulator activity"/>
    <property type="evidence" value="ECO:0007669"/>
    <property type="project" value="TreeGrafter"/>
</dbReference>
<keyword evidence="4" id="KW-0633">Potassium transport</keyword>
<gene>
    <name evidence="16" type="ORF">NDU88_006750</name>
</gene>
<evidence type="ECO:0000256" key="15">
    <source>
        <dbReference type="RuleBase" id="RU364131"/>
    </source>
</evidence>
<proteinExistence type="inferred from homology"/>
<evidence type="ECO:0000256" key="6">
    <source>
        <dbReference type="ARBA" id="ARBA00022692"/>
    </source>
</evidence>
<evidence type="ECO:0000256" key="9">
    <source>
        <dbReference type="ARBA" id="ARBA00023053"/>
    </source>
</evidence>
<dbReference type="Proteomes" id="UP001066276">
    <property type="component" value="Chromosome 3_1"/>
</dbReference>